<reference evidence="1 2" key="1">
    <citation type="journal article" date="2019" name="Nat. Med.">
        <title>A library of human gut bacterial isolates paired with longitudinal multiomics data enables mechanistic microbiome research.</title>
        <authorList>
            <person name="Poyet M."/>
            <person name="Groussin M."/>
            <person name="Gibbons S.M."/>
            <person name="Avila-Pacheco J."/>
            <person name="Jiang X."/>
            <person name="Kearney S.M."/>
            <person name="Perrotta A.R."/>
            <person name="Berdy B."/>
            <person name="Zhao S."/>
            <person name="Lieberman T.D."/>
            <person name="Swanson P.K."/>
            <person name="Smith M."/>
            <person name="Roesemann S."/>
            <person name="Alexander J.E."/>
            <person name="Rich S.A."/>
            <person name="Livny J."/>
            <person name="Vlamakis H."/>
            <person name="Clish C."/>
            <person name="Bullock K."/>
            <person name="Deik A."/>
            <person name="Scott J."/>
            <person name="Pierce K.A."/>
            <person name="Xavier R.J."/>
            <person name="Alm E.J."/>
        </authorList>
    </citation>
    <scope>NUCLEOTIDE SEQUENCE [LARGE SCALE GENOMIC DNA]</scope>
    <source>
        <strain evidence="1 2">BIOML-A29</strain>
    </source>
</reference>
<comment type="caution">
    <text evidence="1">The sequence shown here is derived from an EMBL/GenBank/DDBJ whole genome shotgun (WGS) entry which is preliminary data.</text>
</comment>
<evidence type="ECO:0000313" key="2">
    <source>
        <dbReference type="Proteomes" id="UP000434916"/>
    </source>
</evidence>
<dbReference type="RefSeq" id="WP_075964559.1">
    <property type="nucleotide sequence ID" value="NZ_JADNJN010000125.1"/>
</dbReference>
<name>A0ABW9SAE3_9BACT</name>
<protein>
    <submittedName>
        <fullName evidence="1">DUF4248 domain-containing protein</fullName>
    </submittedName>
</protein>
<dbReference type="EMBL" id="WNCN01000008">
    <property type="protein sequence ID" value="MTU39372.1"/>
    <property type="molecule type" value="Genomic_DNA"/>
</dbReference>
<accession>A0ABW9SAE3</accession>
<proteinExistence type="predicted"/>
<gene>
    <name evidence="1" type="ORF">GMD82_07710</name>
</gene>
<sequence>MTGTADDIEERKWKNRSATLRWLGRQYSPDVAPEVASRRLKQWIVGNPILSGLLQENGWTPSQRVLTPKQVEQIVRILGEP</sequence>
<evidence type="ECO:0000313" key="1">
    <source>
        <dbReference type="EMBL" id="MTU39372.1"/>
    </source>
</evidence>
<organism evidence="1 2">
    <name type="scientific">Parabacteroides merdae</name>
    <dbReference type="NCBI Taxonomy" id="46503"/>
    <lineage>
        <taxon>Bacteria</taxon>
        <taxon>Pseudomonadati</taxon>
        <taxon>Bacteroidota</taxon>
        <taxon>Bacteroidia</taxon>
        <taxon>Bacteroidales</taxon>
        <taxon>Tannerellaceae</taxon>
        <taxon>Parabacteroides</taxon>
    </lineage>
</organism>
<dbReference type="Pfam" id="PF14053">
    <property type="entry name" value="DUF4248"/>
    <property type="match status" value="1"/>
</dbReference>
<dbReference type="Proteomes" id="UP000434916">
    <property type="component" value="Unassembled WGS sequence"/>
</dbReference>
<keyword evidence="2" id="KW-1185">Reference proteome</keyword>
<dbReference type="InterPro" id="IPR025342">
    <property type="entry name" value="DUF4248"/>
</dbReference>